<proteinExistence type="predicted"/>
<name>A0A9J6B7B5_SOLCO</name>
<organism evidence="1 2">
    <name type="scientific">Solanum commersonii</name>
    <name type="common">Commerson's wild potato</name>
    <name type="synonym">Commerson's nightshade</name>
    <dbReference type="NCBI Taxonomy" id="4109"/>
    <lineage>
        <taxon>Eukaryota</taxon>
        <taxon>Viridiplantae</taxon>
        <taxon>Streptophyta</taxon>
        <taxon>Embryophyta</taxon>
        <taxon>Tracheophyta</taxon>
        <taxon>Spermatophyta</taxon>
        <taxon>Magnoliopsida</taxon>
        <taxon>eudicotyledons</taxon>
        <taxon>Gunneridae</taxon>
        <taxon>Pentapetalae</taxon>
        <taxon>asterids</taxon>
        <taxon>lamiids</taxon>
        <taxon>Solanales</taxon>
        <taxon>Solanaceae</taxon>
        <taxon>Solanoideae</taxon>
        <taxon>Solaneae</taxon>
        <taxon>Solanum</taxon>
    </lineage>
</organism>
<sequence>MAMGALQSGWSVPFARALRSRTFTTISSTVTVPSLKKASQMETRLLLGLSEEQLQQLALDFGQEAGWRVGRSPIHKTVTAADGTTKSKPHFLKYAVLIRTSFTYESSCFALLCPFK</sequence>
<gene>
    <name evidence="1" type="ORF">H5410_004278</name>
</gene>
<dbReference type="Proteomes" id="UP000824120">
    <property type="component" value="Chromosome 1"/>
</dbReference>
<accession>A0A9J6B7B5</accession>
<dbReference type="EMBL" id="JACXVP010000001">
    <property type="protein sequence ID" value="KAG5632561.1"/>
    <property type="molecule type" value="Genomic_DNA"/>
</dbReference>
<dbReference type="AlphaFoldDB" id="A0A9J6B7B5"/>
<protein>
    <submittedName>
        <fullName evidence="1">Uncharacterized protein</fullName>
    </submittedName>
</protein>
<reference evidence="1 2" key="1">
    <citation type="submission" date="2020-09" db="EMBL/GenBank/DDBJ databases">
        <title>De no assembly of potato wild relative species, Solanum commersonii.</title>
        <authorList>
            <person name="Cho K."/>
        </authorList>
    </citation>
    <scope>NUCLEOTIDE SEQUENCE [LARGE SCALE GENOMIC DNA]</scope>
    <source>
        <strain evidence="1">LZ3.2</strain>
        <tissue evidence="1">Leaf</tissue>
    </source>
</reference>
<comment type="caution">
    <text evidence="1">The sequence shown here is derived from an EMBL/GenBank/DDBJ whole genome shotgun (WGS) entry which is preliminary data.</text>
</comment>
<keyword evidence="2" id="KW-1185">Reference proteome</keyword>
<evidence type="ECO:0000313" key="1">
    <source>
        <dbReference type="EMBL" id="KAG5632561.1"/>
    </source>
</evidence>
<evidence type="ECO:0000313" key="2">
    <source>
        <dbReference type="Proteomes" id="UP000824120"/>
    </source>
</evidence>